<feature type="region of interest" description="Disordered" evidence="1">
    <location>
        <begin position="59"/>
        <end position="80"/>
    </location>
</feature>
<evidence type="ECO:0000256" key="2">
    <source>
        <dbReference type="SAM" id="Phobius"/>
    </source>
</evidence>
<evidence type="ECO:0000313" key="3">
    <source>
        <dbReference type="EMBL" id="QHT81540.1"/>
    </source>
</evidence>
<dbReference type="EMBL" id="MN739984">
    <property type="protein sequence ID" value="QHT81540.1"/>
    <property type="molecule type" value="Genomic_DNA"/>
</dbReference>
<keyword evidence="2" id="KW-0812">Transmembrane</keyword>
<sequence length="544" mass="60363">MITDILEYPKYFIYEYLNRWWVVIVALCLVIYFIYLRTYYTRREYFNHKNKSKNIVERFNDDNNTANNTTTTDTSATKSTPSLSSYANITVTDILFKNLQLSPSQIDTCLLFYKQTISTILDNLKTLNSQLKKNQYLPVDKKYSKIIADAIDGIVNLLVKTIKSQLAVTRTSIQGDLINTIQYNITMQIDDLNNNLTKQLDTLAQMNSTTIDYNTQMQGINTIRTQINELVELDTLVINNSNALLLQSSQITKALSKSTLLPIYEKNIDKINQLINSDFNGNEQRLTDKYGKMYTEFLAEDQKKELDINPLRLASQIESGTIGILSTLTNFLSGSNSKPTSSLASSLASYGDTISSTKLVEQFGFIDGKHVQQSKANIVPAGEPMPSNAGSLNTANIFNDAGNRGNYLIDNKTRKSLIEGFTITDNSTASSTASSTAADTDASANNSTIVNQITSGVTNIAESLGGTDDTSTSSTDDNPLYKFLYYALNVINGKLGFLWGMYKVNYGAGAGASTASFNLEDNMIPLGFLLFVLSMLFYFIDVTS</sequence>
<name>A0A6C0HME6_9ZZZZ</name>
<feature type="compositionally biased region" description="Low complexity" evidence="1">
    <location>
        <begin position="62"/>
        <end position="80"/>
    </location>
</feature>
<keyword evidence="2" id="KW-1133">Transmembrane helix</keyword>
<feature type="transmembrane region" description="Helical" evidence="2">
    <location>
        <begin position="483"/>
        <end position="502"/>
    </location>
</feature>
<evidence type="ECO:0000256" key="1">
    <source>
        <dbReference type="SAM" id="MobiDB-lite"/>
    </source>
</evidence>
<accession>A0A6C0HME6</accession>
<protein>
    <submittedName>
        <fullName evidence="3">Uncharacterized protein</fullName>
    </submittedName>
</protein>
<keyword evidence="2" id="KW-0472">Membrane</keyword>
<dbReference type="AlphaFoldDB" id="A0A6C0HME6"/>
<organism evidence="3">
    <name type="scientific">viral metagenome</name>
    <dbReference type="NCBI Taxonomy" id="1070528"/>
    <lineage>
        <taxon>unclassified sequences</taxon>
        <taxon>metagenomes</taxon>
        <taxon>organismal metagenomes</taxon>
    </lineage>
</organism>
<proteinExistence type="predicted"/>
<reference evidence="3" key="1">
    <citation type="journal article" date="2020" name="Nature">
        <title>Giant virus diversity and host interactions through global metagenomics.</title>
        <authorList>
            <person name="Schulz F."/>
            <person name="Roux S."/>
            <person name="Paez-Espino D."/>
            <person name="Jungbluth S."/>
            <person name="Walsh D.A."/>
            <person name="Denef V.J."/>
            <person name="McMahon K.D."/>
            <person name="Konstantinidis K.T."/>
            <person name="Eloe-Fadrosh E.A."/>
            <person name="Kyrpides N.C."/>
            <person name="Woyke T."/>
        </authorList>
    </citation>
    <scope>NUCLEOTIDE SEQUENCE</scope>
    <source>
        <strain evidence="3">GVMAG-M-3300023184-13</strain>
    </source>
</reference>
<feature type="transmembrane region" description="Helical" evidence="2">
    <location>
        <begin position="522"/>
        <end position="540"/>
    </location>
</feature>
<feature type="transmembrane region" description="Helical" evidence="2">
    <location>
        <begin position="20"/>
        <end position="40"/>
    </location>
</feature>